<dbReference type="Pfam" id="PF00172">
    <property type="entry name" value="Zn_clus"/>
    <property type="match status" value="1"/>
</dbReference>
<dbReference type="SMART" id="SM00906">
    <property type="entry name" value="Fungal_trans"/>
    <property type="match status" value="1"/>
</dbReference>
<dbReference type="EMBL" id="LN890553">
    <property type="protein sequence ID" value="CUS23896.1"/>
    <property type="molecule type" value="Genomic_DNA"/>
</dbReference>
<dbReference type="Pfam" id="PF04082">
    <property type="entry name" value="Fungal_trans"/>
    <property type="match status" value="1"/>
</dbReference>
<evidence type="ECO:0000256" key="5">
    <source>
        <dbReference type="ARBA" id="ARBA00023125"/>
    </source>
</evidence>
<organism evidence="10 11">
    <name type="scientific">Lachancea quebecensis</name>
    <dbReference type="NCBI Taxonomy" id="1654605"/>
    <lineage>
        <taxon>Eukaryota</taxon>
        <taxon>Fungi</taxon>
        <taxon>Dikarya</taxon>
        <taxon>Ascomycota</taxon>
        <taxon>Saccharomycotina</taxon>
        <taxon>Saccharomycetes</taxon>
        <taxon>Saccharomycetales</taxon>
        <taxon>Saccharomycetaceae</taxon>
        <taxon>Lachancea</taxon>
    </lineage>
</organism>
<reference evidence="11" key="1">
    <citation type="submission" date="2015-10" db="EMBL/GenBank/DDBJ databases">
        <authorList>
            <person name="Devillers H."/>
        </authorList>
    </citation>
    <scope>NUCLEOTIDE SEQUENCE [LARGE SCALE GENOMIC DNA]</scope>
</reference>
<dbReference type="GO" id="GO:0000981">
    <property type="term" value="F:DNA-binding transcription factor activity, RNA polymerase II-specific"/>
    <property type="evidence" value="ECO:0007669"/>
    <property type="project" value="InterPro"/>
</dbReference>
<feature type="domain" description="Zn(2)-C6 fungal-type" evidence="9">
    <location>
        <begin position="13"/>
        <end position="42"/>
    </location>
</feature>
<dbReference type="AlphaFoldDB" id="A0A0P1KX35"/>
<evidence type="ECO:0000259" key="9">
    <source>
        <dbReference type="PROSITE" id="PS50048"/>
    </source>
</evidence>
<dbReference type="GO" id="GO:0008270">
    <property type="term" value="F:zinc ion binding"/>
    <property type="evidence" value="ECO:0007669"/>
    <property type="project" value="InterPro"/>
</dbReference>
<dbReference type="GO" id="GO:0003677">
    <property type="term" value="F:DNA binding"/>
    <property type="evidence" value="ECO:0007669"/>
    <property type="project" value="UniProtKB-KW"/>
</dbReference>
<keyword evidence="2" id="KW-0479">Metal-binding</keyword>
<keyword evidence="3" id="KW-0862">Zinc</keyword>
<dbReference type="CDD" id="cd00067">
    <property type="entry name" value="GAL4"/>
    <property type="match status" value="1"/>
</dbReference>
<dbReference type="OrthoDB" id="5600212at2759"/>
<comment type="subcellular location">
    <subcellularLocation>
        <location evidence="1">Nucleus</location>
    </subcellularLocation>
</comment>
<dbReference type="SUPFAM" id="SSF57701">
    <property type="entry name" value="Zn2/Cys6 DNA-binding domain"/>
    <property type="match status" value="1"/>
</dbReference>
<sequence length="903" mass="100212">MSDETLRKRVSKACDACRAKKIKCDGCDPCSNCSKVSLECGYNYVVKKRQKPPTRVSNRKILADLSQRLVRLEGILTQIRDGPLSLGSARGTGSGFEPRAAPALAELHGANPSRGTSESDSAQTSELESEPGSSDMDCKAPTQSSVLAGHCGRHSETDSALAAALGSKLINDSPSTSVPYTPAVNSVSDTTDVPRDSQLNTGGYLGLHSAFSIFKDSGIQWMRQKLNDNQELVRAVQQIKIIMCSDNFINFRKFFEKTSVIDTYDFPPPETCRQLFDTFFEHATPVVPLDISSEIPLLQERFFVCPRALNAAELFLIVAVLLVASTIQCQMACLSNEDISKWHMVQTQMVLKSLKMYQQTVLRFSTDVVLYTKGVLIYCWLLENSPTPQLAYLILSAAIRLAQEVGLHLRESYVNTNDPREALRRLVLWMNLYRYDVFLSIRTGKPTLIHEGDTSSLNEWDFYQYMHAYSSGGKVALNKAAPDPDSHKWMRKLEESLGGFAGESLENLGFALNYYQWKLVQYSSKCYRYLLTCKAMAQSNFKRRLTLVKVLNRNLEEWKAMLPPSLRPGGDISNLVQTLEKLDTMTPRCGEEEHPWSFMDSTPASLRMKIIHMHMEYYSSMLHTNCTLNRIPWCASPGSVPHDPDAIAASEKCAFAARMMLKLGILTMEPEQPNMVLRGIVFYCVFSGFLNIFWRCIENPRASKDDLLLLNSACLLASAVAKVNKTEFGLKWATIAFLCLNFQKAAVEAYEAASGSKIPELDLSVLRREIDSLHPILGQQAQGTTVQLHVIDESRNNLRSTGDTDARGERQTLNTWFSGLPGTSNAGISVAAYGTAAADSEPAAALLETLEAPMVSQQAGDVYALQTEAKPDDESLLGSQVFDLGALFSATESATELPTFFYF</sequence>
<evidence type="ECO:0000313" key="10">
    <source>
        <dbReference type="EMBL" id="CUS23896.1"/>
    </source>
</evidence>
<dbReference type="InterPro" id="IPR001138">
    <property type="entry name" value="Zn2Cys6_DnaBD"/>
</dbReference>
<keyword evidence="4" id="KW-0805">Transcription regulation</keyword>
<evidence type="ECO:0000256" key="2">
    <source>
        <dbReference type="ARBA" id="ARBA00022723"/>
    </source>
</evidence>
<evidence type="ECO:0000256" key="8">
    <source>
        <dbReference type="SAM" id="MobiDB-lite"/>
    </source>
</evidence>
<dbReference type="InterPro" id="IPR050987">
    <property type="entry name" value="AtrR-like"/>
</dbReference>
<keyword evidence="5" id="KW-0238">DNA-binding</keyword>
<keyword evidence="7" id="KW-0539">Nucleus</keyword>
<dbReference type="Gene3D" id="4.10.240.10">
    <property type="entry name" value="Zn(2)-C6 fungal-type DNA-binding domain"/>
    <property type="match status" value="1"/>
</dbReference>
<dbReference type="GO" id="GO:0045944">
    <property type="term" value="P:positive regulation of transcription by RNA polymerase II"/>
    <property type="evidence" value="ECO:0007669"/>
    <property type="project" value="UniProtKB-ARBA"/>
</dbReference>
<proteinExistence type="predicted"/>
<dbReference type="PANTHER" id="PTHR46910">
    <property type="entry name" value="TRANSCRIPTION FACTOR PDR1"/>
    <property type="match status" value="1"/>
</dbReference>
<evidence type="ECO:0000256" key="4">
    <source>
        <dbReference type="ARBA" id="ARBA00023015"/>
    </source>
</evidence>
<evidence type="ECO:0000313" key="11">
    <source>
        <dbReference type="Proteomes" id="UP000236544"/>
    </source>
</evidence>
<accession>A0A0P1KX35</accession>
<gene>
    <name evidence="10" type="ORF">LAQU0_S12e02454g</name>
</gene>
<dbReference type="PROSITE" id="PS50048">
    <property type="entry name" value="ZN2_CY6_FUNGAL_2"/>
    <property type="match status" value="1"/>
</dbReference>
<evidence type="ECO:0000256" key="6">
    <source>
        <dbReference type="ARBA" id="ARBA00023163"/>
    </source>
</evidence>
<evidence type="ECO:0000256" key="1">
    <source>
        <dbReference type="ARBA" id="ARBA00004123"/>
    </source>
</evidence>
<dbReference type="GO" id="GO:0006351">
    <property type="term" value="P:DNA-templated transcription"/>
    <property type="evidence" value="ECO:0007669"/>
    <property type="project" value="InterPro"/>
</dbReference>
<dbReference type="InterPro" id="IPR036864">
    <property type="entry name" value="Zn2-C6_fun-type_DNA-bd_sf"/>
</dbReference>
<dbReference type="Proteomes" id="UP000236544">
    <property type="component" value="Unassembled WGS sequence"/>
</dbReference>
<dbReference type="GO" id="GO:0005634">
    <property type="term" value="C:nucleus"/>
    <property type="evidence" value="ECO:0007669"/>
    <property type="project" value="UniProtKB-SubCell"/>
</dbReference>
<feature type="compositionally biased region" description="Polar residues" evidence="8">
    <location>
        <begin position="113"/>
        <end position="126"/>
    </location>
</feature>
<dbReference type="PROSITE" id="PS00463">
    <property type="entry name" value="ZN2_CY6_FUNGAL_1"/>
    <property type="match status" value="1"/>
</dbReference>
<feature type="region of interest" description="Disordered" evidence="8">
    <location>
        <begin position="175"/>
        <end position="195"/>
    </location>
</feature>
<dbReference type="SMART" id="SM00066">
    <property type="entry name" value="GAL4"/>
    <property type="match status" value="1"/>
</dbReference>
<feature type="region of interest" description="Disordered" evidence="8">
    <location>
        <begin position="108"/>
        <end position="141"/>
    </location>
</feature>
<evidence type="ECO:0000256" key="7">
    <source>
        <dbReference type="ARBA" id="ARBA00023242"/>
    </source>
</evidence>
<name>A0A0P1KX35_9SACH</name>
<protein>
    <submittedName>
        <fullName evidence="10">LAQU0S12e02454g1_1</fullName>
    </submittedName>
</protein>
<keyword evidence="6" id="KW-0804">Transcription</keyword>
<keyword evidence="11" id="KW-1185">Reference proteome</keyword>
<dbReference type="CDD" id="cd12148">
    <property type="entry name" value="fungal_TF_MHR"/>
    <property type="match status" value="1"/>
</dbReference>
<evidence type="ECO:0000256" key="3">
    <source>
        <dbReference type="ARBA" id="ARBA00022833"/>
    </source>
</evidence>
<dbReference type="InterPro" id="IPR007219">
    <property type="entry name" value="XnlR_reg_dom"/>
</dbReference>
<dbReference type="PANTHER" id="PTHR46910:SF37">
    <property type="entry name" value="ZN(II)2CYS6 TRANSCRIPTION FACTOR (EUROFUNG)"/>
    <property type="match status" value="1"/>
</dbReference>